<dbReference type="PANTHER" id="PTHR33362">
    <property type="entry name" value="SIALIC ACID TRAP TRANSPORTER PERMEASE PROTEIN SIAT-RELATED"/>
    <property type="match status" value="1"/>
</dbReference>
<dbReference type="GO" id="GO:0022857">
    <property type="term" value="F:transmembrane transporter activity"/>
    <property type="evidence" value="ECO:0007669"/>
    <property type="project" value="UniProtKB-UniRule"/>
</dbReference>
<feature type="transmembrane region" description="Helical" evidence="8">
    <location>
        <begin position="676"/>
        <end position="697"/>
    </location>
</feature>
<gene>
    <name evidence="10" type="ORF">Kalk_18285</name>
</gene>
<dbReference type="InterPro" id="IPR010656">
    <property type="entry name" value="DctM"/>
</dbReference>
<organism evidence="10 11">
    <name type="scientific">Ketobacter alkanivorans</name>
    <dbReference type="NCBI Taxonomy" id="1917421"/>
    <lineage>
        <taxon>Bacteria</taxon>
        <taxon>Pseudomonadati</taxon>
        <taxon>Pseudomonadota</taxon>
        <taxon>Gammaproteobacteria</taxon>
        <taxon>Pseudomonadales</taxon>
        <taxon>Ketobacteraceae</taxon>
        <taxon>Ketobacter</taxon>
    </lineage>
</organism>
<feature type="transmembrane region" description="Helical" evidence="8">
    <location>
        <begin position="460"/>
        <end position="480"/>
    </location>
</feature>
<keyword evidence="7" id="KW-0813">Transport</keyword>
<feature type="transmembrane region" description="Helical" evidence="8">
    <location>
        <begin position="420"/>
        <end position="439"/>
    </location>
</feature>
<comment type="subcellular location">
    <subcellularLocation>
        <location evidence="1 7">Cell inner membrane</location>
        <topology evidence="1 7">Multi-pass membrane protein</topology>
    </subcellularLocation>
</comment>
<comment type="function">
    <text evidence="7">Part of the tripartite ATP-independent periplasmic (TRAP) transport system.</text>
</comment>
<evidence type="ECO:0000256" key="3">
    <source>
        <dbReference type="ARBA" id="ARBA00022519"/>
    </source>
</evidence>
<dbReference type="InterPro" id="IPR004681">
    <property type="entry name" value="TRAP_DctM"/>
</dbReference>
<evidence type="ECO:0000256" key="7">
    <source>
        <dbReference type="RuleBase" id="RU369079"/>
    </source>
</evidence>
<sequence length="701" mass="77900">MWWDMNMNFLGRNLREWLSSLPVFVVLLGVLLLSIGENLNSQLNKLGNHIWPDYHILRLDVPIPSCDPNIDLESEVTRIVAQKQQEAANDPFGGMFGGDDINESAIRESLGKQVLLCKMKHEAAQKTLEQKTPQLAKFVSVDMALSALSQFRRDNNQIFLAIVFFVCALTATLTHHHIGLRPMQTVLDYRFGLSAQLVANIALTYSSYSYLTNGWASGTLIQNEHIRWFYLFGFATLTLATAFRMLTIPKDAKPGGTIGKALLSVPLFAYMAISSARFFIFETDNPQGMVLFVDKIMDQASLFLNIGLYIWVGMLLKQTYLGEYIFRVFKPWKLPPELLAFVAVVIMAVPTAYTGASGIIIIAMGAVVYAELRRVGARRNLALAATAMSGSLGVVLRPCLLVLLIAMLNKEVTTDMMYGWGIKVFLLTSFLFFLVSLLAKQGPMKVAPVSEALMPSLNAFRPLIPYILIFVVTAAAYAFLLDAHLDEHTAPVVLPMIILLLLVYEYTIKHAEREPHETYEGEQRASSLEMSVRRATTDTTVHIGALLSIMALSLTVGGVIEDSGIFDQVAAQSDFFGSVWSAMIALVIVLVIIGMIMDPFGAIILVSGTLAQAAYSQGINPLHFWMITLVAFELGYLSPPVAVNHLLTRQVVGEEEIEKAKEETRGMNFWMRHERYVLPLTVMTIALVLVAFGPLVYMEMF</sequence>
<evidence type="ECO:0000256" key="1">
    <source>
        <dbReference type="ARBA" id="ARBA00004429"/>
    </source>
</evidence>
<evidence type="ECO:0000256" key="2">
    <source>
        <dbReference type="ARBA" id="ARBA00022475"/>
    </source>
</evidence>
<feature type="transmembrane region" description="Helical" evidence="8">
    <location>
        <begin position="228"/>
        <end position="246"/>
    </location>
</feature>
<keyword evidence="2" id="KW-1003">Cell membrane</keyword>
<feature type="transmembrane region" description="Helical" evidence="8">
    <location>
        <begin position="198"/>
        <end position="216"/>
    </location>
</feature>
<dbReference type="AlphaFoldDB" id="A0A2K9LQ30"/>
<dbReference type="Proteomes" id="UP000235116">
    <property type="component" value="Chromosome"/>
</dbReference>
<evidence type="ECO:0000256" key="6">
    <source>
        <dbReference type="ARBA" id="ARBA00023136"/>
    </source>
</evidence>
<dbReference type="EMBL" id="CP022684">
    <property type="protein sequence ID" value="AUM14251.1"/>
    <property type="molecule type" value="Genomic_DNA"/>
</dbReference>
<feature type="transmembrane region" description="Helical" evidence="8">
    <location>
        <begin position="381"/>
        <end position="408"/>
    </location>
</feature>
<feature type="transmembrane region" description="Helical" evidence="8">
    <location>
        <begin position="340"/>
        <end position="369"/>
    </location>
</feature>
<keyword evidence="4 8" id="KW-0812">Transmembrane</keyword>
<feature type="domain" description="TRAP C4-dicarboxylate transport system permease DctM subunit" evidence="9">
    <location>
        <begin position="262"/>
        <end position="694"/>
    </location>
</feature>
<proteinExistence type="predicted"/>
<dbReference type="KEGG" id="kak:Kalk_18285"/>
<keyword evidence="3 7" id="KW-0997">Cell inner membrane</keyword>
<feature type="transmembrane region" description="Helical" evidence="8">
    <location>
        <begin position="20"/>
        <end position="39"/>
    </location>
</feature>
<keyword evidence="11" id="KW-1185">Reference proteome</keyword>
<evidence type="ECO:0000313" key="10">
    <source>
        <dbReference type="EMBL" id="AUM14251.1"/>
    </source>
</evidence>
<feature type="transmembrane region" description="Helical" evidence="8">
    <location>
        <begin position="540"/>
        <end position="560"/>
    </location>
</feature>
<feature type="transmembrane region" description="Helical" evidence="8">
    <location>
        <begin position="492"/>
        <end position="508"/>
    </location>
</feature>
<reference evidence="11" key="1">
    <citation type="submission" date="2017-08" db="EMBL/GenBank/DDBJ databases">
        <title>Direct submision.</title>
        <authorList>
            <person name="Kim S.-J."/>
            <person name="Rhee S.-K."/>
        </authorList>
    </citation>
    <scope>NUCLEOTIDE SEQUENCE [LARGE SCALE GENOMIC DNA]</scope>
    <source>
        <strain evidence="11">GI5</strain>
    </source>
</reference>
<evidence type="ECO:0000259" key="9">
    <source>
        <dbReference type="Pfam" id="PF06808"/>
    </source>
</evidence>
<evidence type="ECO:0000256" key="5">
    <source>
        <dbReference type="ARBA" id="ARBA00022989"/>
    </source>
</evidence>
<accession>A0A2K9LQ30</accession>
<keyword evidence="5 8" id="KW-1133">Transmembrane helix</keyword>
<feature type="transmembrane region" description="Helical" evidence="8">
    <location>
        <begin position="580"/>
        <end position="606"/>
    </location>
</feature>
<name>A0A2K9LQ30_9GAMM</name>
<dbReference type="Pfam" id="PF06808">
    <property type="entry name" value="DctM"/>
    <property type="match status" value="1"/>
</dbReference>
<feature type="transmembrane region" description="Helical" evidence="8">
    <location>
        <begin position="302"/>
        <end position="320"/>
    </location>
</feature>
<feature type="transmembrane region" description="Helical" evidence="8">
    <location>
        <begin position="258"/>
        <end position="281"/>
    </location>
</feature>
<dbReference type="PANTHER" id="PTHR33362:SF3">
    <property type="entry name" value="SIALIC ACID TRAP TRANSPORTER PERMEASE PROTEIN SIAT"/>
    <property type="match status" value="1"/>
</dbReference>
<evidence type="ECO:0000313" key="11">
    <source>
        <dbReference type="Proteomes" id="UP000235116"/>
    </source>
</evidence>
<feature type="transmembrane region" description="Helical" evidence="8">
    <location>
        <begin position="158"/>
        <end position="178"/>
    </location>
</feature>
<evidence type="ECO:0000256" key="4">
    <source>
        <dbReference type="ARBA" id="ARBA00022692"/>
    </source>
</evidence>
<dbReference type="GO" id="GO:0005886">
    <property type="term" value="C:plasma membrane"/>
    <property type="evidence" value="ECO:0007669"/>
    <property type="project" value="UniProtKB-SubCell"/>
</dbReference>
<evidence type="ECO:0000256" key="8">
    <source>
        <dbReference type="SAM" id="Phobius"/>
    </source>
</evidence>
<keyword evidence="6 8" id="KW-0472">Membrane</keyword>
<protein>
    <recommendedName>
        <fullName evidence="9">TRAP C4-dicarboxylate transport system permease DctM subunit domain-containing protein</fullName>
    </recommendedName>
</protein>